<keyword evidence="6" id="KW-1267">Proteomics identification</keyword>
<dbReference type="OMA" id="DEHFRIA"/>
<sequence length="436" mass="49962">MANFQRKDNHDVQFVEFCAEIAKNSVKPVTRNKLSVFFNKKHKLTSYPSHFARTFDRFFVETLLQQPYSLEIKAKTLFLTSAPILDPVFLEALNQIAHVELDEHFRIASFCSKKSDENGEQFKFEGRHRVVEKPGSRTERKRKRRTEGTSNGVEEEEEIDVEGDDDDDMEVTFSSLEPAPVQNYQSELNKIVAMQNNSTSQPMETSDISSPQYDSLYHFYRANSTQNDLLTAAAAEVLNPPSPKESKLGIVFSRPNYGDVTTSRHDVESPKNVVNNFVVTPIETPSTPVQYPPQAPFSDENYYAKFLKEMYCFLSDIDKNRFSKLKDLSRQAARLNKGMKLQPSTIKSYMEFCLDSLIVDKRVSHPTDKLLNSKKLLEELQETIEDMGPVMKYALHPILAEISPTIGNLDVVSKDSLEKSFENMIEQLQKRCDMNY</sequence>
<feature type="compositionally biased region" description="Basic and acidic residues" evidence="1">
    <location>
        <begin position="122"/>
        <end position="138"/>
    </location>
</feature>
<feature type="domain" description="SPK" evidence="2">
    <location>
        <begin position="10"/>
        <end position="126"/>
    </location>
</feature>
<accession>H2L0A7</accession>
<dbReference type="CTD" id="175407"/>
<keyword evidence="4" id="KW-1185">Reference proteome</keyword>
<evidence type="ECO:0000313" key="3">
    <source>
        <dbReference type="EMBL" id="CCD72190.1"/>
    </source>
</evidence>
<name>H2L0A7_CAEEL</name>
<dbReference type="PaxDb" id="6239-H05C05.2a"/>
<dbReference type="GeneID" id="175407"/>
<dbReference type="InParanoid" id="H2L0A7"/>
<protein>
    <submittedName>
        <fullName evidence="3">SPK domain-containing protein</fullName>
    </submittedName>
</protein>
<proteinExistence type="evidence at protein level"/>
<organism evidence="3 4">
    <name type="scientific">Caenorhabditis elegans</name>
    <dbReference type="NCBI Taxonomy" id="6239"/>
    <lineage>
        <taxon>Eukaryota</taxon>
        <taxon>Metazoa</taxon>
        <taxon>Ecdysozoa</taxon>
        <taxon>Nematoda</taxon>
        <taxon>Chromadorea</taxon>
        <taxon>Rhabditida</taxon>
        <taxon>Rhabditina</taxon>
        <taxon>Rhabditomorpha</taxon>
        <taxon>Rhabditoidea</taxon>
        <taxon>Rhabditidae</taxon>
        <taxon>Peloderinae</taxon>
        <taxon>Caenorhabditis</taxon>
    </lineage>
</organism>
<evidence type="ECO:0000313" key="5">
    <source>
        <dbReference type="WormBase" id="H05C05.2a"/>
    </source>
</evidence>
<dbReference type="HOGENOM" id="CLU_712205_0_0_1"/>
<dbReference type="AlphaFoldDB" id="H2L0A7"/>
<dbReference type="AGR" id="WB:WBGene00019158"/>
<evidence type="ECO:0000256" key="1">
    <source>
        <dbReference type="SAM" id="MobiDB-lite"/>
    </source>
</evidence>
<dbReference type="FunCoup" id="H2L0A7">
    <property type="interactions" value="244"/>
</dbReference>
<dbReference type="WormBase" id="H05C05.2a">
    <property type="protein sequence ID" value="CE32452"/>
    <property type="gene ID" value="WBGene00019158"/>
</dbReference>
<evidence type="ECO:0000313" key="4">
    <source>
        <dbReference type="Proteomes" id="UP000001940"/>
    </source>
</evidence>
<dbReference type="InterPro" id="IPR053315">
    <property type="entry name" value="Peptidase_C14A"/>
</dbReference>
<dbReference type="EMBL" id="BX284603">
    <property type="protein sequence ID" value="CCD72190.1"/>
    <property type="molecule type" value="Genomic_DNA"/>
</dbReference>
<evidence type="ECO:0000259" key="2">
    <source>
        <dbReference type="SMART" id="SM00583"/>
    </source>
</evidence>
<dbReference type="IntAct" id="H2L0A7">
    <property type="interactions" value="2"/>
</dbReference>
<reference evidence="3 4" key="1">
    <citation type="journal article" date="1998" name="Science">
        <title>Genome sequence of the nematode C. elegans: a platform for investigating biology.</title>
        <authorList>
            <consortium name="The C. elegans sequencing consortium"/>
            <person name="Sulson J.E."/>
            <person name="Waterston R."/>
        </authorList>
    </citation>
    <scope>NUCLEOTIDE SEQUENCE [LARGE SCALE GENOMIC DNA]</scope>
    <source>
        <strain evidence="3 4">Bristol N2</strain>
    </source>
</reference>
<dbReference type="Bgee" id="WBGene00019158">
    <property type="expression patterns" value="Expressed in pharyngeal muscle cell (C elegans) and 4 other cell types or tissues"/>
</dbReference>
<evidence type="ECO:0007829" key="6">
    <source>
        <dbReference type="PeptideAtlas" id="H2L0A7"/>
    </source>
</evidence>
<dbReference type="RefSeq" id="NP_497644.2">
    <property type="nucleotide sequence ID" value="NM_065243.5"/>
</dbReference>
<dbReference type="Pfam" id="PF04435">
    <property type="entry name" value="SPK"/>
    <property type="match status" value="1"/>
</dbReference>
<dbReference type="PANTHER" id="PTHR23362">
    <property type="entry name" value="L-PLASTIN-RELATED"/>
    <property type="match status" value="1"/>
</dbReference>
<dbReference type="Proteomes" id="UP000001940">
    <property type="component" value="Chromosome III"/>
</dbReference>
<feature type="compositionally biased region" description="Acidic residues" evidence="1">
    <location>
        <begin position="153"/>
        <end position="167"/>
    </location>
</feature>
<dbReference type="PeptideAtlas" id="H2L0A7"/>
<dbReference type="SMART" id="SM00583">
    <property type="entry name" value="SPK"/>
    <property type="match status" value="1"/>
</dbReference>
<dbReference type="InterPro" id="IPR006570">
    <property type="entry name" value="SPK_dom"/>
</dbReference>
<feature type="region of interest" description="Disordered" evidence="1">
    <location>
        <begin position="122"/>
        <end position="167"/>
    </location>
</feature>
<gene>
    <name evidence="3" type="ORF">CELE_H05C05.2</name>
    <name evidence="3 5" type="ORF">H05C05.2</name>
</gene>
<dbReference type="eggNOG" id="ENOG502R886">
    <property type="taxonomic scope" value="Eukaryota"/>
</dbReference>
<dbReference type="PANTHER" id="PTHR23362:SF0">
    <property type="entry name" value="CALPONIN-HOMOLOGY (CH) DOMAIN-CONTAINING PROTEIN-RELATED"/>
    <property type="match status" value="1"/>
</dbReference>
<dbReference type="ExpressionAtlas" id="H2L0A7">
    <property type="expression patterns" value="baseline and differential"/>
</dbReference>